<proteinExistence type="predicted"/>
<reference evidence="1 2" key="1">
    <citation type="submission" date="2020-05" db="EMBL/GenBank/DDBJ databases">
        <title>Paenibacillus glebae, sp. nov., Paenibacillus humi sp. nov., Paenibacillus pedi sp. nov., Paenibacillus terrestris sp. nov. and Paenibacillus terricola sp. nov., isolated from a forest top soil sample.</title>
        <authorList>
            <person name="Qi S."/>
            <person name="Carlier A."/>
            <person name="Cnockaert M."/>
            <person name="Vandamme P."/>
        </authorList>
    </citation>
    <scope>NUCLEOTIDE SEQUENCE [LARGE SCALE GENOMIC DNA]</scope>
    <source>
        <strain evidence="1 2">LMG 29502</strain>
    </source>
</reference>
<gene>
    <name evidence="1" type="ORF">HQN87_13110</name>
</gene>
<comment type="caution">
    <text evidence="1">The sequence shown here is derived from an EMBL/GenBank/DDBJ whole genome shotgun (WGS) entry which is preliminary data.</text>
</comment>
<sequence length="559" mass="62788">MADRLQNETSSTIRQRQIVYSIAVEAQRRPLLDSGLWFQDDVRNNFYYASYLFAAAADHTMELPFGREDAKRKAEAVLLETVLLQNRQPGTKLYGHWPLGLSPVPREAAPHELPVEIMGSLMVWFCKQYSAQFSAGLRVAFHTAIGHIYRSGFFRKPVLTFGHHEAKYTAAKLIFGKLFEDHELREDGRHSLEMTLAHIRAKGMPEYGSLPWFWHWVQAFTCAWELEEDSSLKATLGEMLDFLWTERSQWYLKGAWAGAHSRGWPHDVPADGNVLHDYVQFGDFELPGGEMPRTEYAGFLFYEAPEQALSAALNRKSAVEVFKQTEKAVAGNQEVQPTLHSYAYITRDYAAGGMWERVEEFDNEQLRWAFSLPVGAAEGVNRLYFFHPGQGYQPGDPRHQSPYMEVLYHKNTIMSLFPVPEGEDTAVVGVLPLGEWIRQPRALFGYAGNVYFAVYLSHEYKLLERQTYLEVTSADMPGGVVVEALSLDQAAGLGISGLEEFAAAAVHRAPVFAAGEVLSAEYTSWTGSTLLQLSTDGSTPAQALINGATVSFGHYTFNI</sequence>
<name>A0ABX2DNP2_9BACL</name>
<evidence type="ECO:0000313" key="2">
    <source>
        <dbReference type="Proteomes" id="UP000711047"/>
    </source>
</evidence>
<protein>
    <submittedName>
        <fullName evidence="1">Uncharacterized protein</fullName>
    </submittedName>
</protein>
<organism evidence="1 2">
    <name type="scientific">Paenibacillus tritici</name>
    <dbReference type="NCBI Taxonomy" id="1873425"/>
    <lineage>
        <taxon>Bacteria</taxon>
        <taxon>Bacillati</taxon>
        <taxon>Bacillota</taxon>
        <taxon>Bacilli</taxon>
        <taxon>Bacillales</taxon>
        <taxon>Paenibacillaceae</taxon>
        <taxon>Paenibacillus</taxon>
    </lineage>
</organism>
<keyword evidence="2" id="KW-1185">Reference proteome</keyword>
<dbReference type="Proteomes" id="UP000711047">
    <property type="component" value="Unassembled WGS sequence"/>
</dbReference>
<evidence type="ECO:0000313" key="1">
    <source>
        <dbReference type="EMBL" id="NQX46273.1"/>
    </source>
</evidence>
<dbReference type="EMBL" id="JABMKX010000006">
    <property type="protein sequence ID" value="NQX46273.1"/>
    <property type="molecule type" value="Genomic_DNA"/>
</dbReference>
<dbReference type="RefSeq" id="WP_173133466.1">
    <property type="nucleotide sequence ID" value="NZ_JABMKX010000006.1"/>
</dbReference>
<accession>A0ABX2DNP2</accession>